<gene>
    <name evidence="3" type="ORF">NTH_03129</name>
</gene>
<evidence type="ECO:0000313" key="3">
    <source>
        <dbReference type="EMBL" id="UUP18645.1"/>
    </source>
</evidence>
<dbReference type="Pfam" id="PF05686">
    <property type="entry name" value="Glyco_transf_90"/>
    <property type="match status" value="1"/>
</dbReference>
<reference evidence="3 4" key="1">
    <citation type="submission" date="2018-07" db="EMBL/GenBank/DDBJ databases">
        <title>Genome sequence of Nitratireductor thuwali#1536.</title>
        <authorList>
            <person name="Michoud G."/>
            <person name="Merlino G."/>
            <person name="Sefrji F.O."/>
            <person name="Daffonchio D."/>
        </authorList>
    </citation>
    <scope>NUCLEOTIDE SEQUENCE [LARGE SCALE GENOMIC DNA]</scope>
    <source>
        <strain evidence="4">Nit1536</strain>
    </source>
</reference>
<evidence type="ECO:0000259" key="2">
    <source>
        <dbReference type="SMART" id="SM00672"/>
    </source>
</evidence>
<organism evidence="3 4">
    <name type="scientific">Nitratireductor thuwali</name>
    <dbReference type="NCBI Taxonomy" id="2267699"/>
    <lineage>
        <taxon>Bacteria</taxon>
        <taxon>Pseudomonadati</taxon>
        <taxon>Pseudomonadota</taxon>
        <taxon>Alphaproteobacteria</taxon>
        <taxon>Hyphomicrobiales</taxon>
        <taxon>Phyllobacteriaceae</taxon>
        <taxon>Nitratireductor</taxon>
    </lineage>
</organism>
<protein>
    <recommendedName>
        <fullName evidence="2">Glycosyl transferase CAP10 domain-containing protein</fullName>
    </recommendedName>
</protein>
<dbReference type="RefSeq" id="WP_338530863.1">
    <property type="nucleotide sequence ID" value="NZ_CP030941.1"/>
</dbReference>
<dbReference type="Proteomes" id="UP001342418">
    <property type="component" value="Chromosome"/>
</dbReference>
<proteinExistence type="predicted"/>
<accession>A0ABY5MKZ9</accession>
<keyword evidence="4" id="KW-1185">Reference proteome</keyword>
<dbReference type="PANTHER" id="PTHR12203">
    <property type="entry name" value="KDEL LYS-ASP-GLU-LEU CONTAINING - RELATED"/>
    <property type="match status" value="1"/>
</dbReference>
<evidence type="ECO:0000313" key="4">
    <source>
        <dbReference type="Proteomes" id="UP001342418"/>
    </source>
</evidence>
<dbReference type="SMART" id="SM00672">
    <property type="entry name" value="CAP10"/>
    <property type="match status" value="1"/>
</dbReference>
<dbReference type="InterPro" id="IPR006598">
    <property type="entry name" value="CAP10"/>
</dbReference>
<sequence length="324" mass="37042">MWQRLQSPARRVAYYAGALGREMLPRAYWRARRHSRFAELASGGADTGIIERVNYYNKLSGAVSIADAPSLSRISRRKSYYYFDLRQFTLAFDQALRLAYEFGDVTTVPPVPAVVKSRPIAAPNENAVLMKLDRLRHFRWPRDTLAFGQKAPRAVWRGALNNDARRRLVRLYAADGRFDIGHVGERFEDIGPKQHLTIAQQLESRYVVSLEGHDVATNLKWILASNALCLMPRPRYETWFMEGALIAGRHYVELREDLSDLAEKVDHFERHPGEALEIIANANAHVALFADAEREELISLLVLQKYFERTGQCEPSPVSDVVFR</sequence>
<feature type="domain" description="Glycosyl transferase CAP10" evidence="2">
    <location>
        <begin position="110"/>
        <end position="296"/>
    </location>
</feature>
<evidence type="ECO:0000256" key="1">
    <source>
        <dbReference type="ARBA" id="ARBA00022679"/>
    </source>
</evidence>
<dbReference type="EMBL" id="CP030941">
    <property type="protein sequence ID" value="UUP18645.1"/>
    <property type="molecule type" value="Genomic_DNA"/>
</dbReference>
<dbReference type="InterPro" id="IPR051091">
    <property type="entry name" value="O-Glucosyltr/Glycosyltrsf_90"/>
</dbReference>
<name>A0ABY5MKZ9_9HYPH</name>
<dbReference type="PANTHER" id="PTHR12203:SF35">
    <property type="entry name" value="PROTEIN O-GLUCOSYLTRANSFERASE 1"/>
    <property type="match status" value="1"/>
</dbReference>
<keyword evidence="1" id="KW-0808">Transferase</keyword>